<accession>A0A430Q9G3</accession>
<sequence>MVRWIKSRAYIVSPEAENSKDRLEPQPGYACHVSTWSRMDLLDPSKLTLEQAFHLSQVSFVYFDPYILTKLIDCRAS</sequence>
<reference evidence="1 2" key="1">
    <citation type="journal article" date="2019" name="PLoS Pathog.">
        <title>Genome sequence of the bovine parasite Schistosoma bovis Tanzania.</title>
        <authorList>
            <person name="Oey H."/>
            <person name="Zakrzewski M."/>
            <person name="Gobert G."/>
            <person name="Gravermann K."/>
            <person name="Stoye J."/>
            <person name="Jones M."/>
            <person name="Mcmanus D."/>
            <person name="Krause L."/>
        </authorList>
    </citation>
    <scope>NUCLEOTIDE SEQUENCE [LARGE SCALE GENOMIC DNA]</scope>
    <source>
        <strain evidence="1 2">TAN1997</strain>
    </source>
</reference>
<evidence type="ECO:0000313" key="2">
    <source>
        <dbReference type="Proteomes" id="UP000290809"/>
    </source>
</evidence>
<dbReference type="AlphaFoldDB" id="A0A430Q9G3"/>
<organism evidence="1 2">
    <name type="scientific">Schistosoma bovis</name>
    <name type="common">Blood fluke</name>
    <dbReference type="NCBI Taxonomy" id="6184"/>
    <lineage>
        <taxon>Eukaryota</taxon>
        <taxon>Metazoa</taxon>
        <taxon>Spiralia</taxon>
        <taxon>Lophotrochozoa</taxon>
        <taxon>Platyhelminthes</taxon>
        <taxon>Trematoda</taxon>
        <taxon>Digenea</taxon>
        <taxon>Strigeidida</taxon>
        <taxon>Schistosomatoidea</taxon>
        <taxon>Schistosomatidae</taxon>
        <taxon>Schistosoma</taxon>
    </lineage>
</organism>
<gene>
    <name evidence="1" type="ORF">DC041_0010603</name>
</gene>
<protein>
    <submittedName>
        <fullName evidence="1">Uncharacterized protein</fullName>
    </submittedName>
</protein>
<name>A0A430Q9G3_SCHBO</name>
<dbReference type="EMBL" id="QMKO01002199">
    <property type="protein sequence ID" value="RTG84358.1"/>
    <property type="molecule type" value="Genomic_DNA"/>
</dbReference>
<proteinExistence type="predicted"/>
<evidence type="ECO:0000313" key="1">
    <source>
        <dbReference type="EMBL" id="RTG84358.1"/>
    </source>
</evidence>
<dbReference type="STRING" id="6184.A0A430Q9G3"/>
<dbReference type="Proteomes" id="UP000290809">
    <property type="component" value="Unassembled WGS sequence"/>
</dbReference>
<comment type="caution">
    <text evidence="1">The sequence shown here is derived from an EMBL/GenBank/DDBJ whole genome shotgun (WGS) entry which is preliminary data.</text>
</comment>
<keyword evidence="2" id="KW-1185">Reference proteome</keyword>